<dbReference type="STRING" id="1777143.AWB82_04369"/>
<proteinExistence type="predicted"/>
<dbReference type="Gene3D" id="3.40.50.720">
    <property type="entry name" value="NAD(P)-binding Rossmann-like Domain"/>
    <property type="match status" value="2"/>
</dbReference>
<dbReference type="InterPro" id="IPR036291">
    <property type="entry name" value="NAD(P)-bd_dom_sf"/>
</dbReference>
<evidence type="ECO:0000313" key="4">
    <source>
        <dbReference type="Proteomes" id="UP000054596"/>
    </source>
</evidence>
<dbReference type="Proteomes" id="UP000054596">
    <property type="component" value="Unassembled WGS sequence"/>
</dbReference>
<keyword evidence="1" id="KW-0560">Oxidoreductase</keyword>
<dbReference type="AlphaFoldDB" id="A0A158BPW6"/>
<keyword evidence="2" id="KW-0520">NAD</keyword>
<gene>
    <name evidence="3" type="ORF">AWB82_04369</name>
</gene>
<sequence>MLAYFGPSRKAVVAALDVFEREPDVPEALMRDRRFVLAPHIGSGTEETRRATAENVVDALAKHFGIEGPRNPTAIRAELERAGSNSRPLSIADH</sequence>
<dbReference type="PANTHER" id="PTHR10996:SF178">
    <property type="entry name" value="2-HYDROXYACID DEHYDROGENASE YGL185C-RELATED"/>
    <property type="match status" value="1"/>
</dbReference>
<dbReference type="InterPro" id="IPR050223">
    <property type="entry name" value="D-isomer_2-hydroxyacid_DH"/>
</dbReference>
<dbReference type="GO" id="GO:0016618">
    <property type="term" value="F:hydroxypyruvate reductase [NAD(P)H] activity"/>
    <property type="evidence" value="ECO:0007669"/>
    <property type="project" value="TreeGrafter"/>
</dbReference>
<dbReference type="GO" id="GO:0005829">
    <property type="term" value="C:cytosol"/>
    <property type="evidence" value="ECO:0007669"/>
    <property type="project" value="TreeGrafter"/>
</dbReference>
<accession>A0A158BPW6</accession>
<dbReference type="SUPFAM" id="SSF51735">
    <property type="entry name" value="NAD(P)-binding Rossmann-fold domains"/>
    <property type="match status" value="1"/>
</dbReference>
<keyword evidence="4" id="KW-1185">Reference proteome</keyword>
<evidence type="ECO:0000256" key="1">
    <source>
        <dbReference type="ARBA" id="ARBA00023002"/>
    </source>
</evidence>
<name>A0A158BPW6_9BURK</name>
<protein>
    <submittedName>
        <fullName evidence="3">D-isomer specific 2-hydroxyacid dehydrogenase</fullName>
    </submittedName>
</protein>
<organism evidence="3 4">
    <name type="scientific">Caballeronia glebae</name>
    <dbReference type="NCBI Taxonomy" id="1777143"/>
    <lineage>
        <taxon>Bacteria</taxon>
        <taxon>Pseudomonadati</taxon>
        <taxon>Pseudomonadota</taxon>
        <taxon>Betaproteobacteria</taxon>
        <taxon>Burkholderiales</taxon>
        <taxon>Burkholderiaceae</taxon>
        <taxon>Caballeronia</taxon>
    </lineage>
</organism>
<dbReference type="EMBL" id="FCOJ02000033">
    <property type="protein sequence ID" value="SAK71766.1"/>
    <property type="molecule type" value="Genomic_DNA"/>
</dbReference>
<dbReference type="RefSeq" id="WP_086970897.1">
    <property type="nucleotide sequence ID" value="NZ_FCOJ02000033.1"/>
</dbReference>
<evidence type="ECO:0000256" key="2">
    <source>
        <dbReference type="ARBA" id="ARBA00023027"/>
    </source>
</evidence>
<dbReference type="PANTHER" id="PTHR10996">
    <property type="entry name" value="2-HYDROXYACID DEHYDROGENASE-RELATED"/>
    <property type="match status" value="1"/>
</dbReference>
<evidence type="ECO:0000313" key="3">
    <source>
        <dbReference type="EMBL" id="SAK71766.1"/>
    </source>
</evidence>
<dbReference type="GO" id="GO:0030267">
    <property type="term" value="F:glyoxylate reductase (NADPH) activity"/>
    <property type="evidence" value="ECO:0007669"/>
    <property type="project" value="TreeGrafter"/>
</dbReference>
<reference evidence="3" key="1">
    <citation type="submission" date="2016-01" db="EMBL/GenBank/DDBJ databases">
        <authorList>
            <person name="Peeters C."/>
        </authorList>
    </citation>
    <scope>NUCLEOTIDE SEQUENCE [LARGE SCALE GENOMIC DNA]</scope>
    <source>
        <strain evidence="3">LMG 29325</strain>
    </source>
</reference>
<comment type="caution">
    <text evidence="3">The sequence shown here is derived from an EMBL/GenBank/DDBJ whole genome shotgun (WGS) entry which is preliminary data.</text>
</comment>